<dbReference type="SMART" id="SM00052">
    <property type="entry name" value="EAL"/>
    <property type="match status" value="1"/>
</dbReference>
<feature type="modified residue" description="4-aspartylphosphate" evidence="1">
    <location>
        <position position="92"/>
    </location>
</feature>
<dbReference type="InterPro" id="IPR043128">
    <property type="entry name" value="Rev_trsase/Diguanyl_cyclase"/>
</dbReference>
<evidence type="ECO:0000259" key="4">
    <source>
        <dbReference type="PROSITE" id="PS50887"/>
    </source>
</evidence>
<comment type="caution">
    <text evidence="5">The sequence shown here is derived from an EMBL/GenBank/DDBJ whole genome shotgun (WGS) entry which is preliminary data.</text>
</comment>
<evidence type="ECO:0000259" key="3">
    <source>
        <dbReference type="PROSITE" id="PS50883"/>
    </source>
</evidence>
<dbReference type="InterPro" id="IPR001789">
    <property type="entry name" value="Sig_transdc_resp-reg_receiver"/>
</dbReference>
<dbReference type="SUPFAM" id="SSF55073">
    <property type="entry name" value="Nucleotide cyclase"/>
    <property type="match status" value="1"/>
</dbReference>
<dbReference type="PANTHER" id="PTHR33121">
    <property type="entry name" value="CYCLIC DI-GMP PHOSPHODIESTERASE PDEF"/>
    <property type="match status" value="1"/>
</dbReference>
<dbReference type="CDD" id="cd01948">
    <property type="entry name" value="EAL"/>
    <property type="match status" value="1"/>
</dbReference>
<dbReference type="Proteomes" id="UP000778523">
    <property type="component" value="Unassembled WGS sequence"/>
</dbReference>
<keyword evidence="6" id="KW-1185">Reference proteome</keyword>
<reference evidence="5 6" key="1">
    <citation type="submission" date="2020-06" db="EMBL/GenBank/DDBJ databases">
        <title>Draft genome of Uliginosibacterium sp. IMCC34675.</title>
        <authorList>
            <person name="Song J."/>
        </authorList>
    </citation>
    <scope>NUCLEOTIDE SEQUENCE [LARGE SCALE GENOMIC DNA]</scope>
    <source>
        <strain evidence="5 6">IMCC34675</strain>
    </source>
</reference>
<dbReference type="InterPro" id="IPR035919">
    <property type="entry name" value="EAL_sf"/>
</dbReference>
<feature type="domain" description="Response regulatory" evidence="2">
    <location>
        <begin position="37"/>
        <end position="161"/>
    </location>
</feature>
<dbReference type="Gene3D" id="3.40.50.2300">
    <property type="match status" value="1"/>
</dbReference>
<dbReference type="PROSITE" id="PS50887">
    <property type="entry name" value="GGDEF"/>
    <property type="match status" value="1"/>
</dbReference>
<keyword evidence="1" id="KW-0597">Phosphoprotein</keyword>
<dbReference type="Gene3D" id="3.20.20.450">
    <property type="entry name" value="EAL domain"/>
    <property type="match status" value="1"/>
</dbReference>
<dbReference type="SUPFAM" id="SSF52172">
    <property type="entry name" value="CheY-like"/>
    <property type="match status" value="1"/>
</dbReference>
<evidence type="ECO:0000256" key="1">
    <source>
        <dbReference type="PROSITE-ProRule" id="PRU00169"/>
    </source>
</evidence>
<dbReference type="CDD" id="cd01949">
    <property type="entry name" value="GGDEF"/>
    <property type="match status" value="1"/>
</dbReference>
<dbReference type="EMBL" id="JABCSC020000002">
    <property type="protein sequence ID" value="NSL55122.1"/>
    <property type="molecule type" value="Genomic_DNA"/>
</dbReference>
<dbReference type="SMART" id="SM00267">
    <property type="entry name" value="GGDEF"/>
    <property type="match status" value="1"/>
</dbReference>
<feature type="domain" description="EAL" evidence="3">
    <location>
        <begin position="493"/>
        <end position="748"/>
    </location>
</feature>
<dbReference type="InterPro" id="IPR050706">
    <property type="entry name" value="Cyclic-di-GMP_PDE-like"/>
</dbReference>
<evidence type="ECO:0000313" key="6">
    <source>
        <dbReference type="Proteomes" id="UP000778523"/>
    </source>
</evidence>
<dbReference type="NCBIfam" id="TIGR00254">
    <property type="entry name" value="GGDEF"/>
    <property type="match status" value="1"/>
</dbReference>
<name>A0ABX2IJE8_9RHOO</name>
<proteinExistence type="predicted"/>
<protein>
    <submittedName>
        <fullName evidence="5">EAL domain-containing protein</fullName>
    </submittedName>
</protein>
<gene>
    <name evidence="5" type="ORF">HJ583_008820</name>
</gene>
<dbReference type="RefSeq" id="WP_170021586.1">
    <property type="nucleotide sequence ID" value="NZ_JABCSC020000002.1"/>
</dbReference>
<dbReference type="InterPro" id="IPR000160">
    <property type="entry name" value="GGDEF_dom"/>
</dbReference>
<feature type="domain" description="GGDEF" evidence="4">
    <location>
        <begin position="357"/>
        <end position="484"/>
    </location>
</feature>
<dbReference type="PANTHER" id="PTHR33121:SF70">
    <property type="entry name" value="SIGNALING PROTEIN YKOW"/>
    <property type="match status" value="1"/>
</dbReference>
<accession>A0ABX2IJE8</accession>
<evidence type="ECO:0000259" key="2">
    <source>
        <dbReference type="PROSITE" id="PS50110"/>
    </source>
</evidence>
<sequence>MSSTIEQGDAIAQAGDMLEFVDEALAHPVKEGPAPWKILITDDDDEVHRATAFALRGFHIDERPLELLHAYSAREAEAMLREHPGVAVAMLDVVMETPDAGLRLVDTVRNELGMHSVRIVLRTGQPGYAPELEVIRRYDINDYRTKSELSQTRLITTLTAAVRAYEQIETVRAANRGMDAVSRAANTVFRLRSSLEFSRVLLERIEEILGGPADALVAMEHSSATPGEAGLHVVCGRGRYANLAGCAIERSVDVEMQRGIRRCLAAHTCVFEAGRFLLWLGNGGRDAVVVVDHPHPLRSLQQRLVEMFAASLGVGFENVDLIERLDFFAFYDPLTHLPNRTRFINEVDQDLLVRQGGSRCLALADVVRFSEINDALGYRCGDTLLVAVAKRLRSALGPGVTLARVSGDIFGIFGPENALDPALINKAFEQAFFVHGHALTVQLRIGLVRLAECKGNAVELMRNASLALNQARQAGGSAFSVFSAMMSDDVQTRVAMLHSLRAAIDFKRGLSLCWQPIVQAGSGELQGLEVLLRWRNDFGELVSPARFIPLAERTGMVHELGQWVLGQALERFGIWRRQGWRGLELTLNISSVQLRDERFVQRLRAQLEYSDVEADRLVLDLDESIAFEEPGLLQHQLRGLRELGVRLALDNFGCGRASLSQLGTFPVDRIKLDRNLLANFGETPEATALPAAIAELACKRKLALMGEGVESAAQASMLETLGCSLLQGFHFARPMAAEQMDAWLRERRSNFDAI</sequence>
<dbReference type="Gene3D" id="3.30.70.270">
    <property type="match status" value="1"/>
</dbReference>
<evidence type="ECO:0000313" key="5">
    <source>
        <dbReference type="EMBL" id="NSL55122.1"/>
    </source>
</evidence>
<dbReference type="Pfam" id="PF00563">
    <property type="entry name" value="EAL"/>
    <property type="match status" value="1"/>
</dbReference>
<dbReference type="InterPro" id="IPR021800">
    <property type="entry name" value="DUF3369"/>
</dbReference>
<dbReference type="PROSITE" id="PS50883">
    <property type="entry name" value="EAL"/>
    <property type="match status" value="1"/>
</dbReference>
<dbReference type="InterPro" id="IPR029787">
    <property type="entry name" value="Nucleotide_cyclase"/>
</dbReference>
<dbReference type="Pfam" id="PF00990">
    <property type="entry name" value="GGDEF"/>
    <property type="match status" value="1"/>
</dbReference>
<dbReference type="Pfam" id="PF11849">
    <property type="entry name" value="DUF3369"/>
    <property type="match status" value="1"/>
</dbReference>
<dbReference type="InterPro" id="IPR001633">
    <property type="entry name" value="EAL_dom"/>
</dbReference>
<dbReference type="InterPro" id="IPR011006">
    <property type="entry name" value="CheY-like_superfamily"/>
</dbReference>
<dbReference type="SUPFAM" id="SSF141868">
    <property type="entry name" value="EAL domain-like"/>
    <property type="match status" value="1"/>
</dbReference>
<dbReference type="PROSITE" id="PS50110">
    <property type="entry name" value="RESPONSE_REGULATORY"/>
    <property type="match status" value="1"/>
</dbReference>
<organism evidence="5 6">
    <name type="scientific">Uliginosibacterium aquaticum</name>
    <dbReference type="NCBI Taxonomy" id="2731212"/>
    <lineage>
        <taxon>Bacteria</taxon>
        <taxon>Pseudomonadati</taxon>
        <taxon>Pseudomonadota</taxon>
        <taxon>Betaproteobacteria</taxon>
        <taxon>Rhodocyclales</taxon>
        <taxon>Zoogloeaceae</taxon>
        <taxon>Uliginosibacterium</taxon>
    </lineage>
</organism>